<dbReference type="PROSITE" id="PS50297">
    <property type="entry name" value="ANK_REP_REGION"/>
    <property type="match status" value="2"/>
</dbReference>
<accession>A0A8H4XNT9</accession>
<dbReference type="PANTHER" id="PTHR10039">
    <property type="entry name" value="AMELOGENIN"/>
    <property type="match status" value="1"/>
</dbReference>
<feature type="repeat" description="ANK" evidence="2">
    <location>
        <begin position="531"/>
        <end position="564"/>
    </location>
</feature>
<dbReference type="InterPro" id="IPR002110">
    <property type="entry name" value="Ankyrin_rpt"/>
</dbReference>
<dbReference type="Proteomes" id="UP000635477">
    <property type="component" value="Unassembled WGS sequence"/>
</dbReference>
<dbReference type="Pfam" id="PF24883">
    <property type="entry name" value="NPHP3_N"/>
    <property type="match status" value="1"/>
</dbReference>
<keyword evidence="1" id="KW-0677">Repeat</keyword>
<keyword evidence="2" id="KW-0040">ANK repeat</keyword>
<dbReference type="EMBL" id="JABEYC010000151">
    <property type="protein sequence ID" value="KAF4981759.1"/>
    <property type="molecule type" value="Genomic_DNA"/>
</dbReference>
<dbReference type="InterPro" id="IPR027417">
    <property type="entry name" value="P-loop_NTPase"/>
</dbReference>
<dbReference type="Pfam" id="PF12796">
    <property type="entry name" value="Ank_2"/>
    <property type="match status" value="1"/>
</dbReference>
<sequence length="629" mass="68893">MDSSDRFNLLSNLCPGDTSAARQKALDEARLPGSGQWFLDDPRAQAWLSSQSTPLLWLQGQCATGKTFLSSRVVNHIRAYAAAAVCYFDKCHKLYNIADHRLAFRSVARQLVSQLPPTSAILQKLNTTTLMPLGNDNEIFLLLKEIASELDKVFIILDGVEAAAESGLHDLVAALAGDDGQISSFQVLITSRSLPSTEFINRQGVSVIEACASNLDLEQYITTSIRDASAETNSPEQKDIDNGRVSDLVHSLDGVFLPLPMPLDRSKSTSDTLSNLEELITASSGASLLAKSQSLCNKIVTQIRSTKWSKMALCMLYHLVKIGETSYSFTLPMACEALDAWGIYQDDGNSYTTKTIAEYCCSLISVSDESQVMRIKSPLFEEYLRHKEFGIDYHEQNITASMQYLAKDEFSGGACSSSGELKRRFQDHRYLWYAARMLSTNLAGCFPGSFAKDFVQLSSLNGSIESYLQAAEAWPYLDEATYNELEASEERWTCFQRGYRPLHLAALLAGPASLISALVERGEEMEARVADGQTALHIAAETGDKTSALQALLELGSNVAAVDNCGETPFSIAVVHGSKESVKLLLDYGADIGAVDDEVLRECVRENPDVARYLTDQGVGMPVDEDDSS</sequence>
<comment type="caution">
    <text evidence="4">The sequence shown here is derived from an EMBL/GenBank/DDBJ whole genome shotgun (WGS) entry which is preliminary data.</text>
</comment>
<dbReference type="PROSITE" id="PS50088">
    <property type="entry name" value="ANK_REPEAT"/>
    <property type="match status" value="3"/>
</dbReference>
<name>A0A8H4XNT9_9HYPO</name>
<dbReference type="OrthoDB" id="2378324at2759"/>
<dbReference type="SUPFAM" id="SSF48403">
    <property type="entry name" value="Ankyrin repeat"/>
    <property type="match status" value="1"/>
</dbReference>
<dbReference type="Gene3D" id="1.25.40.20">
    <property type="entry name" value="Ankyrin repeat-containing domain"/>
    <property type="match status" value="1"/>
</dbReference>
<dbReference type="AlphaFoldDB" id="A0A8H4XNT9"/>
<organism evidence="4 5">
    <name type="scientific">Fusarium zealandicum</name>
    <dbReference type="NCBI Taxonomy" id="1053134"/>
    <lineage>
        <taxon>Eukaryota</taxon>
        <taxon>Fungi</taxon>
        <taxon>Dikarya</taxon>
        <taxon>Ascomycota</taxon>
        <taxon>Pezizomycotina</taxon>
        <taxon>Sordariomycetes</taxon>
        <taxon>Hypocreomycetidae</taxon>
        <taxon>Hypocreales</taxon>
        <taxon>Nectriaceae</taxon>
        <taxon>Fusarium</taxon>
        <taxon>Fusarium staphyleae species complex</taxon>
    </lineage>
</organism>
<protein>
    <recommendedName>
        <fullName evidence="3">Nephrocystin 3-like N-terminal domain-containing protein</fullName>
    </recommendedName>
</protein>
<keyword evidence="5" id="KW-1185">Reference proteome</keyword>
<gene>
    <name evidence="4" type="ORF">FZEAL_2481</name>
</gene>
<feature type="repeat" description="ANK" evidence="2">
    <location>
        <begin position="565"/>
        <end position="597"/>
    </location>
</feature>
<reference evidence="4" key="2">
    <citation type="submission" date="2020-05" db="EMBL/GenBank/DDBJ databases">
        <authorList>
            <person name="Kim H.-S."/>
            <person name="Proctor R.H."/>
            <person name="Brown D.W."/>
        </authorList>
    </citation>
    <scope>NUCLEOTIDE SEQUENCE</scope>
    <source>
        <strain evidence="4">NRRL 22465</strain>
    </source>
</reference>
<evidence type="ECO:0000313" key="5">
    <source>
        <dbReference type="Proteomes" id="UP000635477"/>
    </source>
</evidence>
<reference evidence="4" key="1">
    <citation type="journal article" date="2020" name="BMC Genomics">
        <title>Correction to: Identification and distribution of gene clusters required for synthesis of sphingolipid metabolism inhibitors in diverse species of the filamentous fungus Fusarium.</title>
        <authorList>
            <person name="Kim H.S."/>
            <person name="Lohmar J.M."/>
            <person name="Busman M."/>
            <person name="Brown D.W."/>
            <person name="Naumann T.A."/>
            <person name="Divon H.H."/>
            <person name="Lysoe E."/>
            <person name="Uhlig S."/>
            <person name="Proctor R.H."/>
        </authorList>
    </citation>
    <scope>NUCLEOTIDE SEQUENCE</scope>
    <source>
        <strain evidence="4">NRRL 22465</strain>
    </source>
</reference>
<proteinExistence type="predicted"/>
<evidence type="ECO:0000256" key="1">
    <source>
        <dbReference type="ARBA" id="ARBA00022737"/>
    </source>
</evidence>
<dbReference type="SMART" id="SM00248">
    <property type="entry name" value="ANK"/>
    <property type="match status" value="3"/>
</dbReference>
<dbReference type="PRINTS" id="PR01415">
    <property type="entry name" value="ANKYRIN"/>
</dbReference>
<feature type="repeat" description="ANK" evidence="2">
    <location>
        <begin position="497"/>
        <end position="530"/>
    </location>
</feature>
<dbReference type="Gene3D" id="3.40.50.300">
    <property type="entry name" value="P-loop containing nucleotide triphosphate hydrolases"/>
    <property type="match status" value="1"/>
</dbReference>
<dbReference type="InterPro" id="IPR056884">
    <property type="entry name" value="NPHP3-like_N"/>
</dbReference>
<evidence type="ECO:0000256" key="2">
    <source>
        <dbReference type="PROSITE-ProRule" id="PRU00023"/>
    </source>
</evidence>
<dbReference type="SUPFAM" id="SSF52540">
    <property type="entry name" value="P-loop containing nucleoside triphosphate hydrolases"/>
    <property type="match status" value="1"/>
</dbReference>
<evidence type="ECO:0000259" key="3">
    <source>
        <dbReference type="Pfam" id="PF24883"/>
    </source>
</evidence>
<dbReference type="PANTHER" id="PTHR10039:SF15">
    <property type="entry name" value="NACHT DOMAIN-CONTAINING PROTEIN"/>
    <property type="match status" value="1"/>
</dbReference>
<dbReference type="InterPro" id="IPR036770">
    <property type="entry name" value="Ankyrin_rpt-contain_sf"/>
</dbReference>
<evidence type="ECO:0000313" key="4">
    <source>
        <dbReference type="EMBL" id="KAF4981759.1"/>
    </source>
</evidence>
<feature type="domain" description="Nephrocystin 3-like N-terminal" evidence="3">
    <location>
        <begin position="33"/>
        <end position="192"/>
    </location>
</feature>